<evidence type="ECO:0000313" key="3">
    <source>
        <dbReference type="Proteomes" id="UP001501009"/>
    </source>
</evidence>
<feature type="signal peptide" evidence="1">
    <location>
        <begin position="1"/>
        <end position="18"/>
    </location>
</feature>
<name>A0ABP7HP97_9ACTN</name>
<reference evidence="3" key="1">
    <citation type="journal article" date="2019" name="Int. J. Syst. Evol. Microbiol.">
        <title>The Global Catalogue of Microorganisms (GCM) 10K type strain sequencing project: providing services to taxonomists for standard genome sequencing and annotation.</title>
        <authorList>
            <consortium name="The Broad Institute Genomics Platform"/>
            <consortium name="The Broad Institute Genome Sequencing Center for Infectious Disease"/>
            <person name="Wu L."/>
            <person name="Ma J."/>
        </authorList>
    </citation>
    <scope>NUCLEOTIDE SEQUENCE [LARGE SCALE GENOMIC DNA]</scope>
    <source>
        <strain evidence="3">JCM 17138</strain>
    </source>
</reference>
<dbReference type="Proteomes" id="UP001501009">
    <property type="component" value="Unassembled WGS sequence"/>
</dbReference>
<protein>
    <recommendedName>
        <fullName evidence="4">Lipoprotein</fullName>
    </recommendedName>
</protein>
<evidence type="ECO:0008006" key="4">
    <source>
        <dbReference type="Google" id="ProtNLM"/>
    </source>
</evidence>
<evidence type="ECO:0000313" key="2">
    <source>
        <dbReference type="EMBL" id="GAA3798567.1"/>
    </source>
</evidence>
<sequence length="138" mass="13740">MKRAPAAWAALAAAAALAGCSGHPADRVTTGAHPSRTASPAHTASALPVTASGTGLRLVAGTPVQFGADSTPGVAGKLVLTCRGEGPVRVQPSKGQATDVQCGGSYELQTDAGGTMFTASTTSKSAMTLSWTLEEMAR</sequence>
<keyword evidence="3" id="KW-1185">Reference proteome</keyword>
<accession>A0ABP7HP97</accession>
<dbReference type="PROSITE" id="PS51257">
    <property type="entry name" value="PROKAR_LIPOPROTEIN"/>
    <property type="match status" value="1"/>
</dbReference>
<organism evidence="2 3">
    <name type="scientific">Streptomyces coacervatus</name>
    <dbReference type="NCBI Taxonomy" id="647381"/>
    <lineage>
        <taxon>Bacteria</taxon>
        <taxon>Bacillati</taxon>
        <taxon>Actinomycetota</taxon>
        <taxon>Actinomycetes</taxon>
        <taxon>Kitasatosporales</taxon>
        <taxon>Streptomycetaceae</taxon>
        <taxon>Streptomyces</taxon>
    </lineage>
</organism>
<proteinExistence type="predicted"/>
<gene>
    <name evidence="2" type="ORF">GCM10022403_035450</name>
</gene>
<feature type="chain" id="PRO_5046574108" description="Lipoprotein" evidence="1">
    <location>
        <begin position="19"/>
        <end position="138"/>
    </location>
</feature>
<evidence type="ECO:0000256" key="1">
    <source>
        <dbReference type="SAM" id="SignalP"/>
    </source>
</evidence>
<comment type="caution">
    <text evidence="2">The sequence shown here is derived from an EMBL/GenBank/DDBJ whole genome shotgun (WGS) entry which is preliminary data.</text>
</comment>
<dbReference type="EMBL" id="BAABDE010000017">
    <property type="protein sequence ID" value="GAA3798567.1"/>
    <property type="molecule type" value="Genomic_DNA"/>
</dbReference>
<keyword evidence="1" id="KW-0732">Signal</keyword>